<comment type="similarity">
    <text evidence="2">Belongs to the SNF2/RAD54 helicase family.</text>
</comment>
<feature type="compositionally biased region" description="Basic and acidic residues" evidence="9">
    <location>
        <begin position="342"/>
        <end position="351"/>
    </location>
</feature>
<feature type="compositionally biased region" description="Basic residues" evidence="9">
    <location>
        <begin position="637"/>
        <end position="648"/>
    </location>
</feature>
<name>A0ABM1MUX1_NICVS</name>
<dbReference type="PANTHER" id="PTHR45797">
    <property type="entry name" value="RAD54-LIKE"/>
    <property type="match status" value="1"/>
</dbReference>
<feature type="compositionally biased region" description="Basic and acidic residues" evidence="9">
    <location>
        <begin position="538"/>
        <end position="582"/>
    </location>
</feature>
<feature type="compositionally biased region" description="Basic and acidic residues" evidence="9">
    <location>
        <begin position="619"/>
        <end position="636"/>
    </location>
</feature>
<evidence type="ECO:0000313" key="13">
    <source>
        <dbReference type="RefSeq" id="XP_017778371.1"/>
    </source>
</evidence>
<dbReference type="InterPro" id="IPR014001">
    <property type="entry name" value="Helicase_ATP-bd"/>
</dbReference>
<keyword evidence="12" id="KW-1185">Reference proteome</keyword>
<dbReference type="InterPro" id="IPR044574">
    <property type="entry name" value="ARIP4-like"/>
</dbReference>
<dbReference type="Gene3D" id="3.40.50.300">
    <property type="entry name" value="P-loop containing nucleotide triphosphate hydrolases"/>
    <property type="match status" value="2"/>
</dbReference>
<feature type="compositionally biased region" description="Basic and acidic residues" evidence="9">
    <location>
        <begin position="194"/>
        <end position="206"/>
    </location>
</feature>
<evidence type="ECO:0000259" key="10">
    <source>
        <dbReference type="PROSITE" id="PS51192"/>
    </source>
</evidence>
<feature type="compositionally biased region" description="Basic residues" evidence="9">
    <location>
        <begin position="382"/>
        <end position="392"/>
    </location>
</feature>
<dbReference type="SMART" id="SM00490">
    <property type="entry name" value="HELICc"/>
    <property type="match status" value="1"/>
</dbReference>
<feature type="compositionally biased region" description="Low complexity" evidence="9">
    <location>
        <begin position="1096"/>
        <end position="1107"/>
    </location>
</feature>
<dbReference type="InterPro" id="IPR027417">
    <property type="entry name" value="P-loop_NTPase"/>
</dbReference>
<dbReference type="Proteomes" id="UP000695000">
    <property type="component" value="Unplaced"/>
</dbReference>
<dbReference type="CDD" id="cd18793">
    <property type="entry name" value="SF2_C_SNF"/>
    <property type="match status" value="1"/>
</dbReference>
<feature type="compositionally biased region" description="Low complexity" evidence="9">
    <location>
        <begin position="448"/>
        <end position="460"/>
    </location>
</feature>
<dbReference type="RefSeq" id="XP_017778371.1">
    <property type="nucleotide sequence ID" value="XM_017922882.1"/>
</dbReference>
<gene>
    <name evidence="13" type="primary">LOC108564013</name>
</gene>
<feature type="region of interest" description="Disordered" evidence="9">
    <location>
        <begin position="105"/>
        <end position="397"/>
    </location>
</feature>
<feature type="region of interest" description="Disordered" evidence="9">
    <location>
        <begin position="1543"/>
        <end position="1571"/>
    </location>
</feature>
<dbReference type="PANTHER" id="PTHR45797:SF3">
    <property type="entry name" value="TRANSCRIPTIONAL REGULATOR ATRX HOMOLOG"/>
    <property type="match status" value="1"/>
</dbReference>
<evidence type="ECO:0000259" key="11">
    <source>
        <dbReference type="PROSITE" id="PS51194"/>
    </source>
</evidence>
<dbReference type="InterPro" id="IPR049730">
    <property type="entry name" value="SNF2/RAD54-like_C"/>
</dbReference>
<feature type="compositionally biased region" description="Low complexity" evidence="9">
    <location>
        <begin position="227"/>
        <end position="242"/>
    </location>
</feature>
<evidence type="ECO:0000256" key="4">
    <source>
        <dbReference type="ARBA" id="ARBA00022801"/>
    </source>
</evidence>
<sequence length="1571" mass="179892">MQEEWCTSLKTLIKDVSKLSTICGDIKSIEQTLTDSDQNGNKIDIINKTKQYILDLKETADKIYNTFNTDYDKWIQTEGNINVGKIKLVALSKLIDPLIVNNNSEHAEESDQDTSSIQENNQSEKTHSNETKNNTCDDDKEKISSSKRKSNETVAKIRSRVSRKSTRNLKSSSSTCSSEPEKQNKLNQTIAISDSDKESESTKRCNESTPTKCLTVHKKSNKFEPIGNNPDSDSNNSGSEKTNSTKDNTKSTSLSESTTEPADDNVHQSESTSLKKKTDTAVSTDTVQESENNTTVSKNDEVSKSKDKVTSKSSIDSEQVDNPKNEKSDGSSSSTYNESDSDSTKKRKEMESNINNILDKLVDSQSESSTDLELNNSDCVRSTKKRRTRKNKAAVASDIKDPKFQWKCFVPLDRIPAQELKANYMKKQGELELKRLSNMKTLKRTRRSGSTSTESTASSSSEKKKIVKRSRRKSSSSSSSSQKSDNDNETVQNNGEEIEVLIDKDVADFDDNDSNDLDHAIIDAIQDKDGSEESTSTDTEKSEPEKKKKEKTVDPSADENDKDKKKQSSWKRDKLLTEKLSESDDEDPFESIKKVREKIKKKQKRVISDSEESNANNDDSSKSSKSSDESEDEKKKKDDKKKRKRIKRVKDSSDDDDKSTRKHIRKVLNKDSLAETTKQAEKDEAERKARIAERQKKYNHIFDADKLENSSLNKVVLDFNEETNEELLAVDEELVKKLKPHQGKGVQFMWNACFESIDRAKNTTGSGCILAHCMGLGKTLQVITLIHTLLKNKEKSGIKKVLVVCPLSTVLNWVSEFKKWLPDDDEVEVYDLISSKQNRDRSSMTTTWHLNGGVLVIGYDMFRNLSNNANKRIPKNMRNDFKRNLVDPGPDMVVCDEGHLLKNEKTSLSISMNKLKTLRRIVLTGTPLQNNLKEYFCMVHFVKPSLLGTYKEYLNRFVNPITNGQYTDSTQHDIQIMRKRSHVLHKLLDGIVQRRDYSVLAPFLPPKHEYVLFVTLTETQINMYSHYMKEFAQKQNGGRMSFLFVDFQELQRICTHPRVVFDRSVKKRIEDEKKEWARDDESEGSIKDFLDDGSDSEISGNSSSSSSSKEEEEAPQQKSKFRRRTRAIAEAEGPLEEEVVDVEDSNRKGEWWSQYTTKDELDNIKYSGKLHLLFEILHQCEMLGDKILVFSQSLYSLNVIEYFLSKIDEASQSDEESDLYCGYKSSWSLGLDYFRLDGSSSCDNRAAWCKTFNDPENIRARLFLISTRAGGLGINLVAANRVIIFDVSWNPSHDIQSIYRVYRFGQTKPSYIYRFVTYGTMEMKIYERQVTKQAISKRVIDEQQIDRHYNQNDLNELYKFEIASEERPIPLVPKDILLGEMLQKLEKLIYKYHEHQTLLENKVDEVLNEEERKAAWDEFENEKKNRNMNNMIPGFAGLQSLPPQTIQTALISIIKKEQPSYTINEINGVMPQLLQELNSQMACGELTLYTKVVNELKMMQFQLQQQKLQEYYQQQQMLKMMQHQFKNSQNPNDALRMMQRWAPNNANPQSGESSTNNRPVTIDPEIVSIDD</sequence>
<reference evidence="13" key="1">
    <citation type="submission" date="2025-08" db="UniProtKB">
        <authorList>
            <consortium name="RefSeq"/>
        </authorList>
    </citation>
    <scope>IDENTIFICATION</scope>
    <source>
        <tissue evidence="13">Whole Larva</tissue>
    </source>
</reference>
<dbReference type="GeneID" id="108564013"/>
<keyword evidence="5" id="KW-0347">Helicase</keyword>
<feature type="compositionally biased region" description="Basic and acidic residues" evidence="9">
    <location>
        <begin position="122"/>
        <end position="144"/>
    </location>
</feature>
<evidence type="ECO:0000256" key="8">
    <source>
        <dbReference type="ARBA" id="ARBA00023242"/>
    </source>
</evidence>
<accession>A0ABM1MUX1</accession>
<feature type="region of interest" description="Disordered" evidence="9">
    <location>
        <begin position="1073"/>
        <end position="1125"/>
    </location>
</feature>
<evidence type="ECO:0000256" key="9">
    <source>
        <dbReference type="SAM" id="MobiDB-lite"/>
    </source>
</evidence>
<feature type="compositionally biased region" description="Basic and acidic residues" evidence="9">
    <location>
        <begin position="298"/>
        <end position="310"/>
    </location>
</feature>
<dbReference type="Pfam" id="PF00271">
    <property type="entry name" value="Helicase_C"/>
    <property type="match status" value="1"/>
</dbReference>
<feature type="compositionally biased region" description="Polar residues" evidence="9">
    <location>
        <begin position="280"/>
        <end position="297"/>
    </location>
</feature>
<feature type="compositionally biased region" description="Basic and acidic residues" evidence="9">
    <location>
        <begin position="516"/>
        <end position="531"/>
    </location>
</feature>
<feature type="compositionally biased region" description="Basic residues" evidence="9">
    <location>
        <begin position="157"/>
        <end position="167"/>
    </location>
</feature>
<dbReference type="Gene3D" id="1.20.120.850">
    <property type="entry name" value="SWI2/SNF2 ATPases, N-terminal domain"/>
    <property type="match status" value="1"/>
</dbReference>
<feature type="compositionally biased region" description="Polar residues" evidence="9">
    <location>
        <begin position="363"/>
        <end position="380"/>
    </location>
</feature>
<feature type="compositionally biased region" description="Basic residues" evidence="9">
    <location>
        <begin position="595"/>
        <end position="605"/>
    </location>
</feature>
<feature type="region of interest" description="Disordered" evidence="9">
    <location>
        <begin position="435"/>
        <end position="688"/>
    </location>
</feature>
<dbReference type="InterPro" id="IPR001650">
    <property type="entry name" value="Helicase_C-like"/>
</dbReference>
<dbReference type="PROSITE" id="PS51194">
    <property type="entry name" value="HELICASE_CTER"/>
    <property type="match status" value="1"/>
</dbReference>
<comment type="subcellular location">
    <subcellularLocation>
        <location evidence="1">Nucleus</location>
    </subcellularLocation>
</comment>
<organism evidence="12 13">
    <name type="scientific">Nicrophorus vespilloides</name>
    <name type="common">Boreal carrion beetle</name>
    <dbReference type="NCBI Taxonomy" id="110193"/>
    <lineage>
        <taxon>Eukaryota</taxon>
        <taxon>Metazoa</taxon>
        <taxon>Ecdysozoa</taxon>
        <taxon>Arthropoda</taxon>
        <taxon>Hexapoda</taxon>
        <taxon>Insecta</taxon>
        <taxon>Pterygota</taxon>
        <taxon>Neoptera</taxon>
        <taxon>Endopterygota</taxon>
        <taxon>Coleoptera</taxon>
        <taxon>Polyphaga</taxon>
        <taxon>Staphyliniformia</taxon>
        <taxon>Silphidae</taxon>
        <taxon>Nicrophorinae</taxon>
        <taxon>Nicrophorus</taxon>
    </lineage>
</organism>
<dbReference type="Pfam" id="PF00176">
    <property type="entry name" value="SNF2-rel_dom"/>
    <property type="match status" value="1"/>
</dbReference>
<dbReference type="SUPFAM" id="SSF52540">
    <property type="entry name" value="P-loop containing nucleoside triphosphate hydrolases"/>
    <property type="match status" value="2"/>
</dbReference>
<keyword evidence="7" id="KW-0238">DNA-binding</keyword>
<dbReference type="InterPro" id="IPR038718">
    <property type="entry name" value="SNF2-like_sf"/>
</dbReference>
<keyword evidence="6" id="KW-0067">ATP-binding</keyword>
<evidence type="ECO:0000256" key="7">
    <source>
        <dbReference type="ARBA" id="ARBA00023125"/>
    </source>
</evidence>
<keyword evidence="3" id="KW-0547">Nucleotide-binding</keyword>
<feature type="domain" description="Helicase ATP-binding" evidence="10">
    <location>
        <begin position="759"/>
        <end position="945"/>
    </location>
</feature>
<evidence type="ECO:0000256" key="2">
    <source>
        <dbReference type="ARBA" id="ARBA00007025"/>
    </source>
</evidence>
<feature type="domain" description="Helicase C-terminal" evidence="11">
    <location>
        <begin position="1172"/>
        <end position="1353"/>
    </location>
</feature>
<keyword evidence="8" id="KW-0539">Nucleus</keyword>
<dbReference type="InterPro" id="IPR000330">
    <property type="entry name" value="SNF2_N"/>
</dbReference>
<feature type="compositionally biased region" description="Basic and acidic residues" evidence="9">
    <location>
        <begin position="668"/>
        <end position="688"/>
    </location>
</feature>
<dbReference type="Gene3D" id="3.40.50.10810">
    <property type="entry name" value="Tandem AAA-ATPase domain"/>
    <property type="match status" value="1"/>
</dbReference>
<feature type="compositionally biased region" description="Basic residues" evidence="9">
    <location>
        <begin position="465"/>
        <end position="474"/>
    </location>
</feature>
<evidence type="ECO:0000256" key="5">
    <source>
        <dbReference type="ARBA" id="ARBA00022806"/>
    </source>
</evidence>
<evidence type="ECO:0000256" key="1">
    <source>
        <dbReference type="ARBA" id="ARBA00004123"/>
    </source>
</evidence>
<dbReference type="SMART" id="SM00487">
    <property type="entry name" value="DEXDc"/>
    <property type="match status" value="1"/>
</dbReference>
<feature type="compositionally biased region" description="Low complexity" evidence="9">
    <location>
        <begin position="168"/>
        <end position="178"/>
    </location>
</feature>
<evidence type="ECO:0000256" key="6">
    <source>
        <dbReference type="ARBA" id="ARBA00022840"/>
    </source>
</evidence>
<proteinExistence type="inferred from homology"/>
<dbReference type="PROSITE" id="PS51192">
    <property type="entry name" value="HELICASE_ATP_BIND_1"/>
    <property type="match status" value="1"/>
</dbReference>
<evidence type="ECO:0000256" key="3">
    <source>
        <dbReference type="ARBA" id="ARBA00022741"/>
    </source>
</evidence>
<feature type="compositionally biased region" description="Basic and acidic residues" evidence="9">
    <location>
        <begin position="1073"/>
        <end position="1090"/>
    </location>
</feature>
<evidence type="ECO:0000313" key="12">
    <source>
        <dbReference type="Proteomes" id="UP000695000"/>
    </source>
</evidence>
<feature type="compositionally biased region" description="Polar residues" evidence="9">
    <location>
        <begin position="1543"/>
        <end position="1559"/>
    </location>
</feature>
<protein>
    <submittedName>
        <fullName evidence="13">Transcriptional regulator ATRX homolog</fullName>
    </submittedName>
</protein>
<feature type="compositionally biased region" description="Low complexity" evidence="9">
    <location>
        <begin position="250"/>
        <end position="260"/>
    </location>
</feature>
<keyword evidence="4" id="KW-0378">Hydrolase</keyword>